<sequence>MIHVFTGPTLPQSDPRLAVPGVQMRPPVQHGDLFDETIRNGDTVVIIDGVYHQAPALRLKEIIAAMGRGVRVIGAASIGALRAAELAPVGMLGVGHIFTAYVRGEIDGDDEVAVGQAPDGGWQALTWPVVNLRYALQLAVSVGVLDRERAAALLEALTAVYYPQRTTAAVRAVCRRHGEAEFAEWLAWQRARDEHFADLKRADALAAVQAALDGQSPPTMHVAPRMWQTAYFRRWSNAFARNHIDGLTLSTEDRLVYQQVFDPDFPKVWADYLEHRSLHPADGGPGRLLQTRLAQVTGGALLLAHQVFHPAIDLRDERNVDLLLAGETPEDRAAVARYADALARARRTRPGFSTAAVRDDLTRRVLLTVWRCPEPRFDIEASARGLVCGVRAVEAAKRLVPGYLDDVKTPSNQEAGHGA</sequence>
<feature type="domain" description="TfuA-like core" evidence="1">
    <location>
        <begin position="48"/>
        <end position="166"/>
    </location>
</feature>
<name>A0ABW1E0R8_9ACTN</name>
<dbReference type="Proteomes" id="UP001596180">
    <property type="component" value="Unassembled WGS sequence"/>
</dbReference>
<evidence type="ECO:0000313" key="3">
    <source>
        <dbReference type="Proteomes" id="UP001596180"/>
    </source>
</evidence>
<dbReference type="InterPro" id="IPR012924">
    <property type="entry name" value="TfuA_core"/>
</dbReference>
<proteinExistence type="predicted"/>
<dbReference type="Pfam" id="PF07812">
    <property type="entry name" value="TfuA"/>
    <property type="match status" value="1"/>
</dbReference>
<reference evidence="3" key="1">
    <citation type="journal article" date="2019" name="Int. J. Syst. Evol. Microbiol.">
        <title>The Global Catalogue of Microorganisms (GCM) 10K type strain sequencing project: providing services to taxonomists for standard genome sequencing and annotation.</title>
        <authorList>
            <consortium name="The Broad Institute Genomics Platform"/>
            <consortium name="The Broad Institute Genome Sequencing Center for Infectious Disease"/>
            <person name="Wu L."/>
            <person name="Ma J."/>
        </authorList>
    </citation>
    <scope>NUCLEOTIDE SEQUENCE [LARGE SCALE GENOMIC DNA]</scope>
    <source>
        <strain evidence="3">JCM 10411</strain>
    </source>
</reference>
<keyword evidence="3" id="KW-1185">Reference proteome</keyword>
<accession>A0ABW1E0R8</accession>
<dbReference type="RefSeq" id="WP_381365053.1">
    <property type="nucleotide sequence ID" value="NZ_JBHSOA010000043.1"/>
</dbReference>
<organism evidence="2 3">
    <name type="scientific">Streptomyces chlorus</name>
    <dbReference type="NCBI Taxonomy" id="887452"/>
    <lineage>
        <taxon>Bacteria</taxon>
        <taxon>Bacillati</taxon>
        <taxon>Actinomycetota</taxon>
        <taxon>Actinomycetes</taxon>
        <taxon>Kitasatosporales</taxon>
        <taxon>Streptomycetaceae</taxon>
        <taxon>Streptomyces</taxon>
    </lineage>
</organism>
<gene>
    <name evidence="2" type="ORF">ACFPZI_20935</name>
</gene>
<comment type="caution">
    <text evidence="2">The sequence shown here is derived from an EMBL/GenBank/DDBJ whole genome shotgun (WGS) entry which is preliminary data.</text>
</comment>
<protein>
    <submittedName>
        <fullName evidence="2">TfuA-like protein</fullName>
    </submittedName>
</protein>
<dbReference type="EMBL" id="JBHSOA010000043">
    <property type="protein sequence ID" value="MFC5854179.1"/>
    <property type="molecule type" value="Genomic_DNA"/>
</dbReference>
<evidence type="ECO:0000313" key="2">
    <source>
        <dbReference type="EMBL" id="MFC5854179.1"/>
    </source>
</evidence>
<evidence type="ECO:0000259" key="1">
    <source>
        <dbReference type="Pfam" id="PF07812"/>
    </source>
</evidence>